<sequence length="61" mass="7052">MDRDAHIYCWWYEVCDGRAVVACKQENDRFLYALGTTSKPVIFRRRLHQLIGRNGCCAASS</sequence>
<reference evidence="1" key="1">
    <citation type="submission" date="2017-06" db="EMBL/GenBank/DDBJ databases">
        <title>Complete sequence of pA681-IMP from clinical Pseudomonas aeruginosa.</title>
        <authorList>
            <person name="Yuan M."/>
            <person name="Feng J.2nd."/>
            <person name="Zhan Z.3rd."/>
            <person name="Jiang X.4th."/>
            <person name="Zhang D.5th."/>
            <person name="Chen X.6th."/>
            <person name="Zhao X."/>
            <person name="Che J."/>
            <person name="Lu J."/>
            <person name="Xu J."/>
            <person name="Li J."/>
            <person name="Zhou D."/>
        </authorList>
    </citation>
    <scope>NUCLEOTIDE SEQUENCE</scope>
    <source>
        <plasmid evidence="1">pA681-IMP</plasmid>
    </source>
</reference>
<geneLocation type="plasmid" evidence="1">
    <name>pA681-IMP</name>
</geneLocation>
<dbReference type="EMBL" id="MF344570">
    <property type="protein sequence ID" value="AVE21606.1"/>
    <property type="molecule type" value="Genomic_DNA"/>
</dbReference>
<keyword evidence="1" id="KW-0614">Plasmid</keyword>
<dbReference type="AlphaFoldDB" id="A0A2L1KGY9"/>
<accession>A0A2L1KGY9</accession>
<organism evidence="1">
    <name type="scientific">Pseudomonas aeruginosa</name>
    <dbReference type="NCBI Taxonomy" id="287"/>
    <lineage>
        <taxon>Bacteria</taxon>
        <taxon>Pseudomonadati</taxon>
        <taxon>Pseudomonadota</taxon>
        <taxon>Gammaproteobacteria</taxon>
        <taxon>Pseudomonadales</taxon>
        <taxon>Pseudomonadaceae</taxon>
        <taxon>Pseudomonas</taxon>
    </lineage>
</organism>
<proteinExistence type="predicted"/>
<name>A0A2L1KGY9_PSEAI</name>
<evidence type="ECO:0000313" key="1">
    <source>
        <dbReference type="EMBL" id="AVE21606.1"/>
    </source>
</evidence>
<gene>
    <name evidence="1" type="primary">urf2</name>
</gene>
<protein>
    <submittedName>
        <fullName evidence="1">Uncharacterized protein</fullName>
    </submittedName>
</protein>